<evidence type="ECO:0000313" key="3">
    <source>
        <dbReference type="Proteomes" id="UP000038802"/>
    </source>
</evidence>
<evidence type="ECO:0000313" key="2">
    <source>
        <dbReference type="EMBL" id="COV86731.1"/>
    </source>
</evidence>
<reference evidence="3" key="1">
    <citation type="submission" date="2015-03" db="EMBL/GenBank/DDBJ databases">
        <authorList>
            <consortium name="Pathogen Informatics"/>
        </authorList>
    </citation>
    <scope>NUCLEOTIDE SEQUENCE [LARGE SCALE GENOMIC DNA]</scope>
    <source>
        <strain evidence="3">K00500041</strain>
    </source>
</reference>
<name>A0A0U0R7X1_MYCTX</name>
<accession>A0A0U0R7X1</accession>
<dbReference type="EMBL" id="CSAE01000226">
    <property type="protein sequence ID" value="COV86731.1"/>
    <property type="molecule type" value="Genomic_DNA"/>
</dbReference>
<feature type="compositionally biased region" description="Polar residues" evidence="1">
    <location>
        <begin position="1"/>
        <end position="12"/>
    </location>
</feature>
<gene>
    <name evidence="2" type="ORF">ERS007703_02200</name>
</gene>
<evidence type="ECO:0000256" key="1">
    <source>
        <dbReference type="SAM" id="MobiDB-lite"/>
    </source>
</evidence>
<feature type="region of interest" description="Disordered" evidence="1">
    <location>
        <begin position="1"/>
        <end position="20"/>
    </location>
</feature>
<dbReference type="AlphaFoldDB" id="A0A0U0R7X1"/>
<protein>
    <submittedName>
        <fullName evidence="2">Uncharacterized protein</fullName>
    </submittedName>
</protein>
<organism evidence="2 3">
    <name type="scientific">Mycobacterium tuberculosis</name>
    <dbReference type="NCBI Taxonomy" id="1773"/>
    <lineage>
        <taxon>Bacteria</taxon>
        <taxon>Bacillati</taxon>
        <taxon>Actinomycetota</taxon>
        <taxon>Actinomycetes</taxon>
        <taxon>Mycobacteriales</taxon>
        <taxon>Mycobacteriaceae</taxon>
        <taxon>Mycobacterium</taxon>
        <taxon>Mycobacterium tuberculosis complex</taxon>
    </lineage>
</organism>
<dbReference type="Proteomes" id="UP000038802">
    <property type="component" value="Unassembled WGS sequence"/>
</dbReference>
<sequence length="115" mass="12146">MQRPHTFSQPGTTRMPDAHDGTLVFDGSVVGVDDVRAPLDAHGAAHHGAVGAERDGAHTVDGARRGQHSGAVTLVQQFHAAVVEEVAQPQQRIAGVERLANRLGGHDCHRRSPVA</sequence>
<proteinExistence type="predicted"/>